<keyword evidence="3 5" id="KW-0687">Ribonucleoprotein</keyword>
<protein>
    <recommendedName>
        <fullName evidence="4 5">Small ribosomal subunit protein uS14c</fullName>
    </recommendedName>
</protein>
<keyword evidence="2 5" id="KW-0689">Ribosomal protein</keyword>
<dbReference type="GO" id="GO:0003735">
    <property type="term" value="F:structural constituent of ribosome"/>
    <property type="evidence" value="ECO:0007669"/>
    <property type="project" value="InterPro"/>
</dbReference>
<evidence type="ECO:0000256" key="4">
    <source>
        <dbReference type="ARBA" id="ARBA00035247"/>
    </source>
</evidence>
<organism evidence="6">
    <name type="scientific">Nitella hyalina</name>
    <name type="common">Many-branched stonewort</name>
    <dbReference type="NCBI Taxonomy" id="181804"/>
    <lineage>
        <taxon>Eukaryota</taxon>
        <taxon>Viridiplantae</taxon>
        <taxon>Streptophyta</taxon>
        <taxon>Charophyceae</taxon>
        <taxon>Charales</taxon>
        <taxon>Characeae</taxon>
        <taxon>Nitella</taxon>
    </lineage>
</organism>
<keyword evidence="5" id="KW-0699">rRNA-binding</keyword>
<dbReference type="PANTHER" id="PTHR19836">
    <property type="entry name" value="30S RIBOSOMAL PROTEIN S14"/>
    <property type="match status" value="1"/>
</dbReference>
<keyword evidence="6" id="KW-0150">Chloroplast</keyword>
<dbReference type="AlphaFoldDB" id="A0A2H4G3D6"/>
<dbReference type="GeneID" id="84349900"/>
<dbReference type="GO" id="GO:0009507">
    <property type="term" value="C:chloroplast"/>
    <property type="evidence" value="ECO:0007669"/>
    <property type="project" value="UniProtKB-SubCell"/>
</dbReference>
<dbReference type="Gene3D" id="1.10.287.1480">
    <property type="match status" value="1"/>
</dbReference>
<dbReference type="GO" id="GO:0019843">
    <property type="term" value="F:rRNA binding"/>
    <property type="evidence" value="ECO:0007669"/>
    <property type="project" value="UniProtKB-UniRule"/>
</dbReference>
<name>A0A2H4G3D6_NITHY</name>
<keyword evidence="6" id="KW-0934">Plastid</keyword>
<dbReference type="InterPro" id="IPR001209">
    <property type="entry name" value="Ribosomal_uS14"/>
</dbReference>
<dbReference type="PANTHER" id="PTHR19836:SF19">
    <property type="entry name" value="SMALL RIBOSOMAL SUBUNIT PROTEIN US14M"/>
    <property type="match status" value="1"/>
</dbReference>
<dbReference type="RefSeq" id="YP_010933190.1">
    <property type="nucleotide sequence ID" value="NC_082075.1"/>
</dbReference>
<evidence type="ECO:0000256" key="5">
    <source>
        <dbReference type="HAMAP-Rule" id="MF_00537"/>
    </source>
</evidence>
<dbReference type="NCBIfam" id="NF006477">
    <property type="entry name" value="PRK08881.1"/>
    <property type="match status" value="1"/>
</dbReference>
<proteinExistence type="inferred from homology"/>
<dbReference type="GO" id="GO:0006412">
    <property type="term" value="P:translation"/>
    <property type="evidence" value="ECO:0007669"/>
    <property type="project" value="UniProtKB-UniRule"/>
</dbReference>
<evidence type="ECO:0000256" key="1">
    <source>
        <dbReference type="ARBA" id="ARBA00009083"/>
    </source>
</evidence>
<sequence length="100" mass="12054">MAKKSLIERNKKRKRLAKKYFYLRQSLRNQMDETLSIEEKWIFYKKLQALPRNSTPTRIKNRCFVTGRSKSYYRDFGISRHIVREMAHACLLPGLIKSSW</sequence>
<dbReference type="InterPro" id="IPR018271">
    <property type="entry name" value="Ribosomal_uS14_CS"/>
</dbReference>
<dbReference type="FunFam" id="1.10.287.1480:FF:000001">
    <property type="entry name" value="30S ribosomal protein S14"/>
    <property type="match status" value="1"/>
</dbReference>
<dbReference type="HAMAP" id="MF_00537">
    <property type="entry name" value="Ribosomal_uS14_1"/>
    <property type="match status" value="1"/>
</dbReference>
<comment type="subcellular location">
    <subcellularLocation>
        <location evidence="5">Plastid</location>
        <location evidence="5">Chloroplast</location>
    </subcellularLocation>
</comment>
<evidence type="ECO:0000313" key="6">
    <source>
        <dbReference type="EMBL" id="APP89469.1"/>
    </source>
</evidence>
<dbReference type="GO" id="GO:0015935">
    <property type="term" value="C:small ribosomal subunit"/>
    <property type="evidence" value="ECO:0007669"/>
    <property type="project" value="TreeGrafter"/>
</dbReference>
<dbReference type="SUPFAM" id="SSF57716">
    <property type="entry name" value="Glucocorticoid receptor-like (DNA-binding domain)"/>
    <property type="match status" value="1"/>
</dbReference>
<accession>A0A2H4G3D6</accession>
<dbReference type="InterPro" id="IPR023036">
    <property type="entry name" value="Ribosomal_uS14_bac/plastid"/>
</dbReference>
<comment type="function">
    <text evidence="5">Binds 16S rRNA, required for the assembly of 30S particles.</text>
</comment>
<dbReference type="Pfam" id="PF00253">
    <property type="entry name" value="Ribosomal_S14"/>
    <property type="match status" value="1"/>
</dbReference>
<gene>
    <name evidence="5 6" type="primary">rps14</name>
</gene>
<dbReference type="EMBL" id="KX306884">
    <property type="protein sequence ID" value="APP89469.1"/>
    <property type="molecule type" value="Genomic_DNA"/>
</dbReference>
<reference evidence="6" key="1">
    <citation type="submission" date="2016-05" db="EMBL/GenBank/DDBJ databases">
        <authorList>
            <person name="Lavstsen T."/>
            <person name="Jespersen J.S."/>
        </authorList>
    </citation>
    <scope>NUCLEOTIDE SEQUENCE</scope>
</reference>
<evidence type="ECO:0000256" key="2">
    <source>
        <dbReference type="ARBA" id="ARBA00022980"/>
    </source>
</evidence>
<keyword evidence="5" id="KW-0694">RNA-binding</keyword>
<evidence type="ECO:0000256" key="3">
    <source>
        <dbReference type="ARBA" id="ARBA00023274"/>
    </source>
</evidence>
<comment type="subunit">
    <text evidence="5">Part of the 30S ribosomal subunit.</text>
</comment>
<comment type="similarity">
    <text evidence="1 5">Belongs to the universal ribosomal protein uS14 family.</text>
</comment>
<geneLocation type="chloroplast" evidence="6"/>
<dbReference type="PROSITE" id="PS00527">
    <property type="entry name" value="RIBOSOMAL_S14"/>
    <property type="match status" value="1"/>
</dbReference>